<evidence type="ECO:0000259" key="3">
    <source>
        <dbReference type="Pfam" id="PF20684"/>
    </source>
</evidence>
<dbReference type="InterPro" id="IPR049326">
    <property type="entry name" value="Rhodopsin_dom_fungi"/>
</dbReference>
<dbReference type="PANTHER" id="PTHR39614">
    <property type="entry name" value="INTEGRAL MEMBRANE PROTEIN"/>
    <property type="match status" value="1"/>
</dbReference>
<feature type="transmembrane region" description="Helical" evidence="2">
    <location>
        <begin position="20"/>
        <end position="42"/>
    </location>
</feature>
<keyword evidence="2" id="KW-0812">Transmembrane</keyword>
<feature type="transmembrane region" description="Helical" evidence="2">
    <location>
        <begin position="207"/>
        <end position="230"/>
    </location>
</feature>
<dbReference type="PANTHER" id="PTHR39614:SF2">
    <property type="entry name" value="INTEGRAL MEMBRANE PROTEIN"/>
    <property type="match status" value="1"/>
</dbReference>
<evidence type="ECO:0000256" key="2">
    <source>
        <dbReference type="SAM" id="Phobius"/>
    </source>
</evidence>
<accession>A0A6A5SM05</accession>
<gene>
    <name evidence="4" type="ORF">EJ02DRAFT_384021</name>
</gene>
<feature type="transmembrane region" description="Helical" evidence="2">
    <location>
        <begin position="173"/>
        <end position="195"/>
    </location>
</feature>
<dbReference type="OrthoDB" id="3918601at2759"/>
<feature type="transmembrane region" description="Helical" evidence="2">
    <location>
        <begin position="98"/>
        <end position="120"/>
    </location>
</feature>
<proteinExistence type="predicted"/>
<evidence type="ECO:0000313" key="5">
    <source>
        <dbReference type="Proteomes" id="UP000800038"/>
    </source>
</evidence>
<protein>
    <recommendedName>
        <fullName evidence="3">Rhodopsin domain-containing protein</fullName>
    </recommendedName>
</protein>
<evidence type="ECO:0000313" key="4">
    <source>
        <dbReference type="EMBL" id="KAF1938307.1"/>
    </source>
</evidence>
<organism evidence="4 5">
    <name type="scientific">Clathrospora elynae</name>
    <dbReference type="NCBI Taxonomy" id="706981"/>
    <lineage>
        <taxon>Eukaryota</taxon>
        <taxon>Fungi</taxon>
        <taxon>Dikarya</taxon>
        <taxon>Ascomycota</taxon>
        <taxon>Pezizomycotina</taxon>
        <taxon>Dothideomycetes</taxon>
        <taxon>Pleosporomycetidae</taxon>
        <taxon>Pleosporales</taxon>
        <taxon>Diademaceae</taxon>
        <taxon>Clathrospora</taxon>
    </lineage>
</organism>
<evidence type="ECO:0000256" key="1">
    <source>
        <dbReference type="SAM" id="MobiDB-lite"/>
    </source>
</evidence>
<dbReference type="Pfam" id="PF20684">
    <property type="entry name" value="Fung_rhodopsin"/>
    <property type="match status" value="1"/>
</dbReference>
<feature type="region of interest" description="Disordered" evidence="1">
    <location>
        <begin position="321"/>
        <end position="362"/>
    </location>
</feature>
<sequence>MTGEVIPPPFVITDDDKRGLIVVTAAAVLAFIWCCFLIRLWLRLQTRKWRSDDWLLAAATLLDTVQSGLIIHLVNLGLGASQEDIPLSQLQRLGREGIATQILYIVVLLSSKCSVLFIYLRLSPGSAHHNASWLLIASSCLWALISVILIAVPCNPVQYYTKPEACMNRWPKWLAIGTLDIVTELLIILVAIHLVWSLNMRPQPKFLVIFAFSARLPVIGIALIRLYYLYQRFSENGAKTYTFEYVVATQWQMGYAIMSSTITGMAPFLRPFDTEYSTGYDRQYGISQQQQQQLPFGASVLRPRASDGGLSQSYLMEMLPSSRQGSKGSIPGLKEEEEEEEKEDSALTPMPPSASSSVSSPAPNLLIADEHFRPTDTYVRHETEVWVGDRSVSMKRGSRVESGHQPKLIVAKKTEFRVEVDRASRCYDTRM</sequence>
<feature type="transmembrane region" description="Helical" evidence="2">
    <location>
        <begin position="132"/>
        <end position="153"/>
    </location>
</feature>
<dbReference type="EMBL" id="ML976109">
    <property type="protein sequence ID" value="KAF1938307.1"/>
    <property type="molecule type" value="Genomic_DNA"/>
</dbReference>
<reference evidence="4" key="1">
    <citation type="journal article" date="2020" name="Stud. Mycol.">
        <title>101 Dothideomycetes genomes: a test case for predicting lifestyles and emergence of pathogens.</title>
        <authorList>
            <person name="Haridas S."/>
            <person name="Albert R."/>
            <person name="Binder M."/>
            <person name="Bloem J."/>
            <person name="Labutti K."/>
            <person name="Salamov A."/>
            <person name="Andreopoulos B."/>
            <person name="Baker S."/>
            <person name="Barry K."/>
            <person name="Bills G."/>
            <person name="Bluhm B."/>
            <person name="Cannon C."/>
            <person name="Castanera R."/>
            <person name="Culley D."/>
            <person name="Daum C."/>
            <person name="Ezra D."/>
            <person name="Gonzalez J."/>
            <person name="Henrissat B."/>
            <person name="Kuo A."/>
            <person name="Liang C."/>
            <person name="Lipzen A."/>
            <person name="Lutzoni F."/>
            <person name="Magnuson J."/>
            <person name="Mondo S."/>
            <person name="Nolan M."/>
            <person name="Ohm R."/>
            <person name="Pangilinan J."/>
            <person name="Park H.-J."/>
            <person name="Ramirez L."/>
            <person name="Alfaro M."/>
            <person name="Sun H."/>
            <person name="Tritt A."/>
            <person name="Yoshinaga Y."/>
            <person name="Zwiers L.-H."/>
            <person name="Turgeon B."/>
            <person name="Goodwin S."/>
            <person name="Spatafora J."/>
            <person name="Crous P."/>
            <person name="Grigoriev I."/>
        </authorList>
    </citation>
    <scope>NUCLEOTIDE SEQUENCE</scope>
    <source>
        <strain evidence="4">CBS 161.51</strain>
    </source>
</reference>
<dbReference type="Proteomes" id="UP000800038">
    <property type="component" value="Unassembled WGS sequence"/>
</dbReference>
<keyword evidence="2" id="KW-1133">Transmembrane helix</keyword>
<dbReference type="AlphaFoldDB" id="A0A6A5SM05"/>
<feature type="compositionally biased region" description="Low complexity" evidence="1">
    <location>
        <begin position="353"/>
        <end position="362"/>
    </location>
</feature>
<feature type="domain" description="Rhodopsin" evidence="3">
    <location>
        <begin position="38"/>
        <end position="269"/>
    </location>
</feature>
<name>A0A6A5SM05_9PLEO</name>
<keyword evidence="5" id="KW-1185">Reference proteome</keyword>
<keyword evidence="2" id="KW-0472">Membrane</keyword>